<gene>
    <name evidence="1" type="ORF">GNLVRS02_ARAD1C13156g</name>
</gene>
<evidence type="ECO:0000313" key="1">
    <source>
        <dbReference type="EMBL" id="CDP34467.1"/>
    </source>
</evidence>
<accession>A0A060T6C7</accession>
<name>A0A060T6C7_BLAAD</name>
<organism evidence="1">
    <name type="scientific">Blastobotrys adeninivorans</name>
    <name type="common">Yeast</name>
    <name type="synonym">Arxula adeninivorans</name>
    <dbReference type="NCBI Taxonomy" id="409370"/>
    <lineage>
        <taxon>Eukaryota</taxon>
        <taxon>Fungi</taxon>
        <taxon>Dikarya</taxon>
        <taxon>Ascomycota</taxon>
        <taxon>Saccharomycotina</taxon>
        <taxon>Dipodascomycetes</taxon>
        <taxon>Dipodascales</taxon>
        <taxon>Trichomonascaceae</taxon>
        <taxon>Blastobotrys</taxon>
    </lineage>
</organism>
<reference evidence="1" key="1">
    <citation type="submission" date="2014-02" db="EMBL/GenBank/DDBJ databases">
        <authorList>
            <person name="Genoscope - CEA"/>
        </authorList>
    </citation>
    <scope>NUCLEOTIDE SEQUENCE</scope>
    <source>
        <strain evidence="1">LS3</strain>
    </source>
</reference>
<proteinExistence type="predicted"/>
<dbReference type="EMBL" id="HG937693">
    <property type="protein sequence ID" value="CDP34467.1"/>
    <property type="molecule type" value="Genomic_DNA"/>
</dbReference>
<reference evidence="1" key="2">
    <citation type="submission" date="2014-06" db="EMBL/GenBank/DDBJ databases">
        <title>The complete genome of Blastobotrys (Arxula) adeninivorans LS3 - a yeast of biotechnological interest.</title>
        <authorList>
            <person name="Kunze G."/>
            <person name="Gaillardin C."/>
            <person name="Czernicka M."/>
            <person name="Durrens P."/>
            <person name="Martin T."/>
            <person name="Boer E."/>
            <person name="Gabaldon T."/>
            <person name="Cruz J."/>
            <person name="Talla E."/>
            <person name="Marck C."/>
            <person name="Goffeau A."/>
            <person name="Barbe V."/>
            <person name="Baret P."/>
            <person name="Baronian K."/>
            <person name="Beier S."/>
            <person name="Bleykasten C."/>
            <person name="Bode R."/>
            <person name="Casaregola S."/>
            <person name="Despons L."/>
            <person name="Fairhead C."/>
            <person name="Giersberg M."/>
            <person name="Gierski P."/>
            <person name="Hahnel U."/>
            <person name="Hartmann A."/>
            <person name="Jankowska D."/>
            <person name="Jubin C."/>
            <person name="Jung P."/>
            <person name="Lafontaine I."/>
            <person name="Leh-Louis V."/>
            <person name="Lemaire M."/>
            <person name="Marcet-Houben M."/>
            <person name="Mascher M."/>
            <person name="Morel G."/>
            <person name="Richard G.-F."/>
            <person name="Riechen J."/>
            <person name="Sacerdot C."/>
            <person name="Sarkar A."/>
            <person name="Savel G."/>
            <person name="Schacherer J."/>
            <person name="Sherman D."/>
            <person name="Straub M.-L."/>
            <person name="Stein N."/>
            <person name="Thierry A."/>
            <person name="Trautwein-Schult A."/>
            <person name="Westhof E."/>
            <person name="Worch S."/>
            <person name="Dujon B."/>
            <person name="Souciet J.-L."/>
            <person name="Wincker P."/>
            <person name="Scholz U."/>
            <person name="Neuveglise N."/>
        </authorList>
    </citation>
    <scope>NUCLEOTIDE SEQUENCE</scope>
    <source>
        <strain evidence="1">LS3</strain>
    </source>
</reference>
<dbReference type="AlphaFoldDB" id="A0A060T6C7"/>
<sequence length="516" mass="58583">MSVHLPHTLQTWVGMVQSEGKPMQRSLPSSSEKCYQTEKVKDIAWPEIANIKAYLSHNWSAHTDIVDAAIGLLRESSIVRENGNDEGPGSSQDEKRFCANVNACKSTITIDQLKNFIRTRTRFDLEQAAAIVVSAFVTNGSIDHATSLVQHLVGVLSVSSMWIEDGIPLTTRHSGGVTKMHNLCAKVNKWSSNSNYNSNGGVDPQSLEDLVEVLLRVRRSSPRDRCLYIPEWMFKKTGLSQPEHIKRFFETHDPDTASLHFPVHPPTPDAIVLSRKAFRVLQRGVFRLFRFWKPEYRLRNDINVLRDNVLLPMGWLEQNVMPTSNVAYIAYWFFRLQRRLQRRVVSDYEWTRFLEKGEGNKIYQNNIRITSTFEQALEQLVPPALLGSGNDPLTSPDYALLLIDHCCLLMKRYVDVYGSGDKQNLVFKLGQRGGSGRGPVDEYNLLCDILSELKTSASDKGVSHLPGPTQKFLAKDIMAFNNAWSDDAFACGKVPGWEPWLLERRHLIDQLEDLKL</sequence>
<protein>
    <submittedName>
        <fullName evidence="1">ARAD1C13156p</fullName>
    </submittedName>
</protein>